<reference evidence="2" key="1">
    <citation type="journal article" date="2024" name="Front. Bioeng. Biotechnol.">
        <title>Genome-scale model development and genomic sequencing of the oleaginous clade Lipomyces.</title>
        <authorList>
            <person name="Czajka J.J."/>
            <person name="Han Y."/>
            <person name="Kim J."/>
            <person name="Mondo S.J."/>
            <person name="Hofstad B.A."/>
            <person name="Robles A."/>
            <person name="Haridas S."/>
            <person name="Riley R."/>
            <person name="LaButti K."/>
            <person name="Pangilinan J."/>
            <person name="Andreopoulos W."/>
            <person name="Lipzen A."/>
            <person name="Yan J."/>
            <person name="Wang M."/>
            <person name="Ng V."/>
            <person name="Grigoriev I.V."/>
            <person name="Spatafora J.W."/>
            <person name="Magnuson J.K."/>
            <person name="Baker S.E."/>
            <person name="Pomraning K.R."/>
        </authorList>
    </citation>
    <scope>NUCLEOTIDE SEQUENCE [LARGE SCALE GENOMIC DNA]</scope>
    <source>
        <strain evidence="2">CBS 7786</strain>
    </source>
</reference>
<dbReference type="EMBL" id="MU971369">
    <property type="protein sequence ID" value="KAK9237463.1"/>
    <property type="molecule type" value="Genomic_DNA"/>
</dbReference>
<protein>
    <submittedName>
        <fullName evidence="1">Major facilitator superfamily domain-containing protein</fullName>
    </submittedName>
</protein>
<sequence length="522" mass="58618">MQLPRLANTFLSSCLPIFHSQVTDKKHTAVSRAMEDFKIDEKFRENVDENADAGAYVAAATVYTAEEERRYLRRLDIRLVSLLSAIYLCSFLDRSNIGNANTAGMSASLKLDNNKFTWLLTIFYIPYIIFEFCAFCWKIFPANYYVCAVVFFWGMISALQAASQNWAGMMVLRFFLGMAEAAYGPGVPFFLSFFYHRYEMAFRSGLFFSSAPLASAFAGALAYGITSGHSKLQNWRLLFLVEGIPTMMMAVVALFWLPRSAPEAKFFNAREKEIAVARLARQSGETSHKLGVNIKQIREAMLEPRSWIIAIMYFCLNVSFSTLSVFMPEIIKDMGYTAVHAQGLSAPPYIVAWLAVIAATFAAAKYHIRSALIIPFSIVGAVGYLILALVTVTGVRYFAIYLCAVGMFTTVSVIMPWSVDNQGTDSKKGTGMFLLQIVGQCGPLLGTHMYPSTDAPYYRTGMWVSCACLFAVTALALILRFYLQLLNHKLDKKWGTVEEQNVEELQEVGVDREFNPTYRYIL</sequence>
<dbReference type="Proteomes" id="UP001433508">
    <property type="component" value="Unassembled WGS sequence"/>
</dbReference>
<evidence type="ECO:0000313" key="1">
    <source>
        <dbReference type="EMBL" id="KAK9237463.1"/>
    </source>
</evidence>
<organism evidence="1 2">
    <name type="scientific">Lipomyces kononenkoae</name>
    <name type="common">Yeast</name>
    <dbReference type="NCBI Taxonomy" id="34357"/>
    <lineage>
        <taxon>Eukaryota</taxon>
        <taxon>Fungi</taxon>
        <taxon>Dikarya</taxon>
        <taxon>Ascomycota</taxon>
        <taxon>Saccharomycotina</taxon>
        <taxon>Lipomycetes</taxon>
        <taxon>Lipomycetales</taxon>
        <taxon>Lipomycetaceae</taxon>
        <taxon>Lipomyces</taxon>
    </lineage>
</organism>
<gene>
    <name evidence="1" type="ORF">V1525DRAFT_404060</name>
</gene>
<name>A0ACC3T0N3_LIPKO</name>
<keyword evidence="2" id="KW-1185">Reference proteome</keyword>
<comment type="caution">
    <text evidence="1">The sequence shown here is derived from an EMBL/GenBank/DDBJ whole genome shotgun (WGS) entry which is preliminary data.</text>
</comment>
<evidence type="ECO:0000313" key="2">
    <source>
        <dbReference type="Proteomes" id="UP001433508"/>
    </source>
</evidence>
<proteinExistence type="predicted"/>
<accession>A0ACC3T0N3</accession>